<gene>
    <name evidence="1" type="ORF">AWZ03_008226</name>
</gene>
<evidence type="ECO:0000313" key="2">
    <source>
        <dbReference type="Proteomes" id="UP000295192"/>
    </source>
</evidence>
<dbReference type="EMBL" id="LSRL02000079">
    <property type="protein sequence ID" value="TDG45368.1"/>
    <property type="molecule type" value="Genomic_DNA"/>
</dbReference>
<name>A0A484B9I1_DRONA</name>
<dbReference type="Proteomes" id="UP000295192">
    <property type="component" value="Unassembled WGS sequence"/>
</dbReference>
<sequence>MAQRLTDKWFQVYRLRLRLCRAISPFSEQHKMAKIAVLFVLVALVAICNGHRVARDTPSVETPNLGPAFQPFVDSVKQLFSEKNTEELKKTGQLISDRAQEFGADAAKLFNNWVDKLSKDIEQNKKQ</sequence>
<comment type="caution">
    <text evidence="1">The sequence shown here is derived from an EMBL/GenBank/DDBJ whole genome shotgun (WGS) entry which is preliminary data.</text>
</comment>
<reference evidence="1 2" key="1">
    <citation type="journal article" date="2019" name="J. Hered.">
        <title>An Improved Genome Assembly for Drosophila navojoa, the Basal Species in the mojavensis Cluster.</title>
        <authorList>
            <person name="Vanderlinde T."/>
            <person name="Dupim E.G."/>
            <person name="Nazario-Yepiz N.O."/>
            <person name="Carvalho A.B."/>
        </authorList>
    </citation>
    <scope>NUCLEOTIDE SEQUENCE [LARGE SCALE GENOMIC DNA]</scope>
    <source>
        <strain evidence="1">Navoj_Jal97</strain>
        <tissue evidence="1">Whole organism</tissue>
    </source>
</reference>
<keyword evidence="2" id="KW-1185">Reference proteome</keyword>
<protein>
    <submittedName>
        <fullName evidence="1">Uncharacterized protein</fullName>
    </submittedName>
</protein>
<dbReference type="AlphaFoldDB" id="A0A484B9I1"/>
<accession>A0A484B9I1</accession>
<organism evidence="1 2">
    <name type="scientific">Drosophila navojoa</name>
    <name type="common">Fruit fly</name>
    <dbReference type="NCBI Taxonomy" id="7232"/>
    <lineage>
        <taxon>Eukaryota</taxon>
        <taxon>Metazoa</taxon>
        <taxon>Ecdysozoa</taxon>
        <taxon>Arthropoda</taxon>
        <taxon>Hexapoda</taxon>
        <taxon>Insecta</taxon>
        <taxon>Pterygota</taxon>
        <taxon>Neoptera</taxon>
        <taxon>Endopterygota</taxon>
        <taxon>Diptera</taxon>
        <taxon>Brachycera</taxon>
        <taxon>Muscomorpha</taxon>
        <taxon>Ephydroidea</taxon>
        <taxon>Drosophilidae</taxon>
        <taxon>Drosophila</taxon>
    </lineage>
</organism>
<proteinExistence type="predicted"/>
<evidence type="ECO:0000313" key="1">
    <source>
        <dbReference type="EMBL" id="TDG45368.1"/>
    </source>
</evidence>
<dbReference type="OMA" id="ICNGHRV"/>